<evidence type="ECO:0000256" key="1">
    <source>
        <dbReference type="SAM" id="MobiDB-lite"/>
    </source>
</evidence>
<keyword evidence="2" id="KW-1185">Reference proteome</keyword>
<dbReference type="AlphaFoldDB" id="A0AAF3FTI2"/>
<name>A0AAF3FTI2_9BILA</name>
<evidence type="ECO:0000313" key="3">
    <source>
        <dbReference type="WBParaSite" id="MBELARI_LOCUS9512"/>
    </source>
</evidence>
<accession>A0AAF3FTI2</accession>
<dbReference type="Proteomes" id="UP000887575">
    <property type="component" value="Unassembled WGS sequence"/>
</dbReference>
<organism evidence="2 3">
    <name type="scientific">Mesorhabditis belari</name>
    <dbReference type="NCBI Taxonomy" id="2138241"/>
    <lineage>
        <taxon>Eukaryota</taxon>
        <taxon>Metazoa</taxon>
        <taxon>Ecdysozoa</taxon>
        <taxon>Nematoda</taxon>
        <taxon>Chromadorea</taxon>
        <taxon>Rhabditida</taxon>
        <taxon>Rhabditina</taxon>
        <taxon>Rhabditomorpha</taxon>
        <taxon>Rhabditoidea</taxon>
        <taxon>Rhabditidae</taxon>
        <taxon>Mesorhabditinae</taxon>
        <taxon>Mesorhabditis</taxon>
    </lineage>
</organism>
<reference evidence="3" key="1">
    <citation type="submission" date="2024-02" db="UniProtKB">
        <authorList>
            <consortium name="WormBaseParasite"/>
        </authorList>
    </citation>
    <scope>IDENTIFICATION</scope>
</reference>
<protein>
    <submittedName>
        <fullName evidence="3">Uncharacterized protein</fullName>
    </submittedName>
</protein>
<sequence length="154" mass="17230">MYKVGRKTPRILQAGSLVRNGFSPRDEASQSGSSSNSSLSSEATSPNSLNTQEIFLPRTRYSKRKNNASSTCSTTSNSLPGSPKSPMLEQQMNALYSSWKRFIETPSGEPDQKVVVYRPTTDCARPDFKPFDIDSFLMERMLKELEIDPKILNL</sequence>
<proteinExistence type="predicted"/>
<evidence type="ECO:0000313" key="2">
    <source>
        <dbReference type="Proteomes" id="UP000887575"/>
    </source>
</evidence>
<feature type="region of interest" description="Disordered" evidence="1">
    <location>
        <begin position="1"/>
        <end position="87"/>
    </location>
</feature>
<dbReference type="WBParaSite" id="MBELARI_LOCUS9512">
    <property type="protein sequence ID" value="MBELARI_LOCUS9512"/>
    <property type="gene ID" value="MBELARI_LOCUS9512"/>
</dbReference>
<feature type="compositionally biased region" description="Low complexity" evidence="1">
    <location>
        <begin position="67"/>
        <end position="78"/>
    </location>
</feature>
<feature type="compositionally biased region" description="Low complexity" evidence="1">
    <location>
        <begin position="29"/>
        <end position="48"/>
    </location>
</feature>